<evidence type="ECO:0000313" key="3">
    <source>
        <dbReference type="Proteomes" id="UP000318833"/>
    </source>
</evidence>
<sequence>MFLFLVFISSCDDNDDVSNPVNISVPGISNIVSETGFEVTEADIIQALEAVGPINIVAQVDHRANALSVNKELDSTKVIIFGNPALGTPLMQKNQLAGLDLPQKLFVFRDASNSVRVAFNNTDYLQKRYDLQDVKSLNTIAEALKNFATLNSSGELEINNAESIDKEEGILTKISNQNFEDTYNSLIAAIQNNSNLRLVAEVNHQANAESVNLELNPTRLVVFGNPNLGTPLMQNVQTIGIDLPQKILVWQDNDGKVNISYNTPVFLQERHGIKGNEDLLTTISNALDALTNTAAGV</sequence>
<accession>A0A554VGJ9</accession>
<dbReference type="EMBL" id="VLNR01000045">
    <property type="protein sequence ID" value="TSE06498.1"/>
    <property type="molecule type" value="Genomic_DNA"/>
</dbReference>
<keyword evidence="3" id="KW-1185">Reference proteome</keyword>
<name>A0A554VGJ9_9FLAO</name>
<organism evidence="2 3">
    <name type="scientific">Aquimarina algiphila</name>
    <dbReference type="NCBI Taxonomy" id="2047982"/>
    <lineage>
        <taxon>Bacteria</taxon>
        <taxon>Pseudomonadati</taxon>
        <taxon>Bacteroidota</taxon>
        <taxon>Flavobacteriia</taxon>
        <taxon>Flavobacteriales</taxon>
        <taxon>Flavobacteriaceae</taxon>
        <taxon>Aquimarina</taxon>
    </lineage>
</organism>
<comment type="caution">
    <text evidence="2">The sequence shown here is derived from an EMBL/GenBank/DDBJ whole genome shotgun (WGS) entry which is preliminary data.</text>
</comment>
<dbReference type="CDD" id="cd14797">
    <property type="entry name" value="DUF302"/>
    <property type="match status" value="2"/>
</dbReference>
<proteinExistence type="predicted"/>
<dbReference type="PANTHER" id="PTHR38342:SF2">
    <property type="entry name" value="INNER MEMBRANE OR EXPORTED"/>
    <property type="match status" value="1"/>
</dbReference>
<dbReference type="OrthoDB" id="9799367at2"/>
<gene>
    <name evidence="2" type="ORF">FOF46_19205</name>
</gene>
<feature type="domain" description="DUF302" evidence="1">
    <location>
        <begin position="60"/>
        <end position="121"/>
    </location>
</feature>
<dbReference type="PANTHER" id="PTHR38342">
    <property type="entry name" value="SLR5037 PROTEIN"/>
    <property type="match status" value="1"/>
</dbReference>
<dbReference type="InterPro" id="IPR035923">
    <property type="entry name" value="TT1751-like_sf"/>
</dbReference>
<evidence type="ECO:0000313" key="2">
    <source>
        <dbReference type="EMBL" id="TSE06498.1"/>
    </source>
</evidence>
<dbReference type="Pfam" id="PF03625">
    <property type="entry name" value="DUF302"/>
    <property type="match status" value="2"/>
</dbReference>
<dbReference type="Gene3D" id="3.30.310.70">
    <property type="entry name" value="TT1751-like domain"/>
    <property type="match status" value="2"/>
</dbReference>
<feature type="domain" description="DUF302" evidence="1">
    <location>
        <begin position="202"/>
        <end position="264"/>
    </location>
</feature>
<dbReference type="Proteomes" id="UP000318833">
    <property type="component" value="Unassembled WGS sequence"/>
</dbReference>
<dbReference type="SUPFAM" id="SSF103247">
    <property type="entry name" value="TT1751-like"/>
    <property type="match status" value="2"/>
</dbReference>
<reference evidence="2 3" key="1">
    <citation type="submission" date="2019-07" db="EMBL/GenBank/DDBJ databases">
        <title>The draft genome sequence of Aquimarina algiphila M91.</title>
        <authorList>
            <person name="Meng X."/>
        </authorList>
    </citation>
    <scope>NUCLEOTIDE SEQUENCE [LARGE SCALE GENOMIC DNA]</scope>
    <source>
        <strain evidence="2 3">M91</strain>
    </source>
</reference>
<dbReference type="AlphaFoldDB" id="A0A554VGJ9"/>
<protein>
    <submittedName>
        <fullName evidence="2">DUF302 domain-containing protein</fullName>
    </submittedName>
</protein>
<dbReference type="InterPro" id="IPR005180">
    <property type="entry name" value="DUF302"/>
</dbReference>
<evidence type="ECO:0000259" key="1">
    <source>
        <dbReference type="Pfam" id="PF03625"/>
    </source>
</evidence>